<protein>
    <submittedName>
        <fullName evidence="1">Uncharacterized protein</fullName>
    </submittedName>
</protein>
<evidence type="ECO:0000313" key="2">
    <source>
        <dbReference type="Proteomes" id="UP000608923"/>
    </source>
</evidence>
<reference evidence="2" key="1">
    <citation type="journal article" date="2019" name="Int. J. Syst. Evol. Microbiol.">
        <title>The Global Catalogue of Microorganisms (GCM) 10K type strain sequencing project: providing services to taxonomists for standard genome sequencing and annotation.</title>
        <authorList>
            <consortium name="The Broad Institute Genomics Platform"/>
            <consortium name="The Broad Institute Genome Sequencing Center for Infectious Disease"/>
            <person name="Wu L."/>
            <person name="Ma J."/>
        </authorList>
    </citation>
    <scope>NUCLEOTIDE SEQUENCE [LARGE SCALE GENOMIC DNA]</scope>
    <source>
        <strain evidence="2">KCTC 42083</strain>
    </source>
</reference>
<dbReference type="Proteomes" id="UP000608923">
    <property type="component" value="Unassembled WGS sequence"/>
</dbReference>
<dbReference type="EMBL" id="BMZN01000006">
    <property type="protein sequence ID" value="GHC58609.1"/>
    <property type="molecule type" value="Genomic_DNA"/>
</dbReference>
<proteinExistence type="predicted"/>
<evidence type="ECO:0000313" key="1">
    <source>
        <dbReference type="EMBL" id="GHC58609.1"/>
    </source>
</evidence>
<sequence length="72" mass="7727">MYCFGVTLRREHESGDGGWLQIPAWLLCPGSPSTACRAWASPSLADFPSVTATTAYALCLRVLLTIIKAGRA</sequence>
<comment type="caution">
    <text evidence="1">The sequence shown here is derived from an EMBL/GenBank/DDBJ whole genome shotgun (WGS) entry which is preliminary data.</text>
</comment>
<gene>
    <name evidence="1" type="ORF">GCM10010096_34680</name>
</gene>
<accession>A0A8H9M6B3</accession>
<dbReference type="AlphaFoldDB" id="A0A8H9M6B3"/>
<keyword evidence="2" id="KW-1185">Reference proteome</keyword>
<name>A0A8H9M6B3_9BURK</name>
<organism evidence="1 2">
    <name type="scientific">Alcaligenes pakistanensis</name>
    <dbReference type="NCBI Taxonomy" id="1482717"/>
    <lineage>
        <taxon>Bacteria</taxon>
        <taxon>Pseudomonadati</taxon>
        <taxon>Pseudomonadota</taxon>
        <taxon>Betaproteobacteria</taxon>
        <taxon>Burkholderiales</taxon>
        <taxon>Alcaligenaceae</taxon>
        <taxon>Alcaligenes</taxon>
    </lineage>
</organism>